<dbReference type="Gene3D" id="2.60.120.200">
    <property type="match status" value="1"/>
</dbReference>
<dbReference type="OrthoDB" id="42525at2759"/>
<dbReference type="InterPro" id="IPR013320">
    <property type="entry name" value="ConA-like_dom_sf"/>
</dbReference>
<evidence type="ECO:0000313" key="2">
    <source>
        <dbReference type="Proteomes" id="UP000501346"/>
    </source>
</evidence>
<dbReference type="AlphaFoldDB" id="A0A6C1E6G1"/>
<dbReference type="SUPFAM" id="SSF49899">
    <property type="entry name" value="Concanavalin A-like lectins/glucanases"/>
    <property type="match status" value="1"/>
</dbReference>
<dbReference type="EMBL" id="CP049001">
    <property type="protein sequence ID" value="QID84463.1"/>
    <property type="molecule type" value="Genomic_DNA"/>
</dbReference>
<gene>
    <name evidence="1" type="primary">REE1_2</name>
    <name evidence="1" type="ORF">GRS66_006966</name>
</gene>
<protein>
    <submittedName>
        <fullName evidence="1">Regulation of enolase protein 1</fullName>
    </submittedName>
</protein>
<evidence type="ECO:0000313" key="1">
    <source>
        <dbReference type="EMBL" id="QID84463.1"/>
    </source>
</evidence>
<sequence length="198" mass="22380">MNEFKGTLLSKGLWLNEPKEVTEDAGKLSFKTDEKSDFWRETYYGFTRDSGHFLGMKTDNAFSAQLRVQGSYEGLYDQAGIMVRIDDSHWLKAGIEISDGQAMLSSVLTNEISDWSTAVYGGNPYEFWLRITVEKGVLRLQVSSDKKTWPLVRLAPFPVSDHYLVGPMACSPERAGLQVTFSEWDLTSPLRKALHDLT</sequence>
<reference evidence="1 2" key="1">
    <citation type="journal article" date="2019" name="BMC Genomics">
        <title>Chromosome level assembly and comparative genome analysis confirm lager-brewing yeasts originated from a single hybridization.</title>
        <authorList>
            <person name="Salazar A.N."/>
            <person name="Gorter de Vries A.R."/>
            <person name="van den Broek M."/>
            <person name="Brouwers N."/>
            <person name="de la Torre Cortes P."/>
            <person name="Kuijpers N.G.A."/>
            <person name="Daran J.G."/>
            <person name="Abeel T."/>
        </authorList>
    </citation>
    <scope>NUCLEOTIDE SEQUENCE [LARGE SCALE GENOMIC DNA]</scope>
    <source>
        <strain evidence="1 2">CBS 1483</strain>
    </source>
</reference>
<dbReference type="PIRSF" id="PIRSF022704">
    <property type="entry name" value="UCP022704"/>
    <property type="match status" value="1"/>
</dbReference>
<dbReference type="PANTHER" id="PTHR35332:SF2">
    <property type="entry name" value="REGULATION OF ENOLASE PROTEIN 1"/>
    <property type="match status" value="1"/>
</dbReference>
<organism evidence="1 2">
    <name type="scientific">Saccharomyces pastorianus</name>
    <name type="common">Lager yeast</name>
    <name type="synonym">Saccharomyces cerevisiae x Saccharomyces eubayanus</name>
    <dbReference type="NCBI Taxonomy" id="27292"/>
    <lineage>
        <taxon>Eukaryota</taxon>
        <taxon>Fungi</taxon>
        <taxon>Dikarya</taxon>
        <taxon>Ascomycota</taxon>
        <taxon>Saccharomycotina</taxon>
        <taxon>Saccharomycetes</taxon>
        <taxon>Saccharomycetales</taxon>
        <taxon>Saccharomycetaceae</taxon>
        <taxon>Saccharomyces</taxon>
    </lineage>
</organism>
<dbReference type="PANTHER" id="PTHR35332">
    <property type="entry name" value="REGULATION OF ENOLASE PROTEIN 1"/>
    <property type="match status" value="1"/>
</dbReference>
<proteinExistence type="predicted"/>
<dbReference type="Pfam" id="PF07081">
    <property type="entry name" value="DUF1349"/>
    <property type="match status" value="1"/>
</dbReference>
<accession>A0A6C1E6G1</accession>
<dbReference type="InterPro" id="IPR015987">
    <property type="entry name" value="UCP022704"/>
</dbReference>
<dbReference type="InterPro" id="IPR009784">
    <property type="entry name" value="DUF1349"/>
</dbReference>
<dbReference type="Proteomes" id="UP000501346">
    <property type="component" value="Chromosome SeIV-SeII"/>
</dbReference>
<name>A0A6C1E6G1_SACPS</name>
<keyword evidence="2" id="KW-1185">Reference proteome</keyword>